<gene>
    <name evidence="1" type="ORF">Pla108_14380</name>
</gene>
<dbReference type="OrthoDB" id="9873877at2"/>
<name>A0A5C6ALZ1_9BACT</name>
<evidence type="ECO:0000313" key="2">
    <source>
        <dbReference type="Proteomes" id="UP000317421"/>
    </source>
</evidence>
<dbReference type="EMBL" id="SJPR01000001">
    <property type="protein sequence ID" value="TWU00487.1"/>
    <property type="molecule type" value="Genomic_DNA"/>
</dbReference>
<comment type="caution">
    <text evidence="1">The sequence shown here is derived from an EMBL/GenBank/DDBJ whole genome shotgun (WGS) entry which is preliminary data.</text>
</comment>
<sequence>MAWTMGQTPLDPSGTWRWRRRQLRNVAVVLMALVALGHAVGVPHLRWEYTYRGPRSSPVISSGTYIGPTGVHTICACDRECSLVVFIKPQRPLWGLLGELTETPS</sequence>
<proteinExistence type="predicted"/>
<accession>A0A5C6ALZ1</accession>
<dbReference type="Proteomes" id="UP000317421">
    <property type="component" value="Unassembled WGS sequence"/>
</dbReference>
<reference evidence="1 2" key="1">
    <citation type="submission" date="2019-02" db="EMBL/GenBank/DDBJ databases">
        <title>Deep-cultivation of Planctomycetes and their phenomic and genomic characterization uncovers novel biology.</title>
        <authorList>
            <person name="Wiegand S."/>
            <person name="Jogler M."/>
            <person name="Boedeker C."/>
            <person name="Pinto D."/>
            <person name="Vollmers J."/>
            <person name="Rivas-Marin E."/>
            <person name="Kohn T."/>
            <person name="Peeters S.H."/>
            <person name="Heuer A."/>
            <person name="Rast P."/>
            <person name="Oberbeckmann S."/>
            <person name="Bunk B."/>
            <person name="Jeske O."/>
            <person name="Meyerdierks A."/>
            <person name="Storesund J.E."/>
            <person name="Kallscheuer N."/>
            <person name="Luecker S."/>
            <person name="Lage O.M."/>
            <person name="Pohl T."/>
            <person name="Merkel B.J."/>
            <person name="Hornburger P."/>
            <person name="Mueller R.-W."/>
            <person name="Bruemmer F."/>
            <person name="Labrenz M."/>
            <person name="Spormann A.M."/>
            <person name="Op Den Camp H."/>
            <person name="Overmann J."/>
            <person name="Amann R."/>
            <person name="Jetten M.S.M."/>
            <person name="Mascher T."/>
            <person name="Medema M.H."/>
            <person name="Devos D.P."/>
            <person name="Kaster A.-K."/>
            <person name="Ovreas L."/>
            <person name="Rohde M."/>
            <person name="Galperin M.Y."/>
            <person name="Jogler C."/>
        </authorList>
    </citation>
    <scope>NUCLEOTIDE SEQUENCE [LARGE SCALE GENOMIC DNA]</scope>
    <source>
        <strain evidence="1 2">Pla108</strain>
    </source>
</reference>
<evidence type="ECO:0000313" key="1">
    <source>
        <dbReference type="EMBL" id="TWU00487.1"/>
    </source>
</evidence>
<protein>
    <submittedName>
        <fullName evidence="1">Uncharacterized protein</fullName>
    </submittedName>
</protein>
<dbReference type="AlphaFoldDB" id="A0A5C6ALZ1"/>
<organism evidence="1 2">
    <name type="scientific">Botrimarina colliarenosi</name>
    <dbReference type="NCBI Taxonomy" id="2528001"/>
    <lineage>
        <taxon>Bacteria</taxon>
        <taxon>Pseudomonadati</taxon>
        <taxon>Planctomycetota</taxon>
        <taxon>Planctomycetia</taxon>
        <taxon>Pirellulales</taxon>
        <taxon>Lacipirellulaceae</taxon>
        <taxon>Botrimarina</taxon>
    </lineage>
</organism>
<keyword evidence="2" id="KW-1185">Reference proteome</keyword>
<dbReference type="RefSeq" id="WP_146444151.1">
    <property type="nucleotide sequence ID" value="NZ_SJPR01000001.1"/>
</dbReference>